<sequence>MDTLIRLLLTSPTLSLLLEDRRCPLPAAAIRHYDAVKRYAVINACQETKLRLGKTLKLCFRKRMWLRKGLRLLSLVEMRCQKTLKSSLWTILSEL</sequence>
<evidence type="ECO:0000313" key="1">
    <source>
        <dbReference type="Proteomes" id="UP000887574"/>
    </source>
</evidence>
<organism evidence="1 2">
    <name type="scientific">Ditylenchus dipsaci</name>
    <dbReference type="NCBI Taxonomy" id="166011"/>
    <lineage>
        <taxon>Eukaryota</taxon>
        <taxon>Metazoa</taxon>
        <taxon>Ecdysozoa</taxon>
        <taxon>Nematoda</taxon>
        <taxon>Chromadorea</taxon>
        <taxon>Rhabditida</taxon>
        <taxon>Tylenchina</taxon>
        <taxon>Tylenchomorpha</taxon>
        <taxon>Sphaerularioidea</taxon>
        <taxon>Anguinidae</taxon>
        <taxon>Anguininae</taxon>
        <taxon>Ditylenchus</taxon>
    </lineage>
</organism>
<protein>
    <submittedName>
        <fullName evidence="2">Uncharacterized protein</fullName>
    </submittedName>
</protein>
<name>A0A915E6N2_9BILA</name>
<reference evidence="2" key="1">
    <citation type="submission" date="2022-11" db="UniProtKB">
        <authorList>
            <consortium name="WormBaseParasite"/>
        </authorList>
    </citation>
    <scope>IDENTIFICATION</scope>
</reference>
<accession>A0A915E6N2</accession>
<evidence type="ECO:0000313" key="2">
    <source>
        <dbReference type="WBParaSite" id="jg340"/>
    </source>
</evidence>
<dbReference type="AlphaFoldDB" id="A0A915E6N2"/>
<keyword evidence="1" id="KW-1185">Reference proteome</keyword>
<dbReference type="Proteomes" id="UP000887574">
    <property type="component" value="Unplaced"/>
</dbReference>
<dbReference type="WBParaSite" id="jg340">
    <property type="protein sequence ID" value="jg340"/>
    <property type="gene ID" value="jg340"/>
</dbReference>
<proteinExistence type="predicted"/>